<dbReference type="PROSITE" id="PS00332">
    <property type="entry name" value="SOD_CU_ZN_2"/>
    <property type="match status" value="1"/>
</dbReference>
<comment type="similarity">
    <text evidence="1 2">Belongs to the Cu-Zn superoxide dismutase family.</text>
</comment>
<evidence type="ECO:0000313" key="6">
    <source>
        <dbReference type="Proteomes" id="UP001259572"/>
    </source>
</evidence>
<proteinExistence type="inferred from homology"/>
<feature type="domain" description="Superoxide dismutase copper/zinc binding" evidence="4">
    <location>
        <begin position="47"/>
        <end position="175"/>
    </location>
</feature>
<comment type="function">
    <text evidence="2">Destroys radicals which are normally produced within the cells and which are toxic to biological systems.</text>
</comment>
<comment type="caution">
    <text evidence="5">The sequence shown here is derived from an EMBL/GenBank/DDBJ whole genome shotgun (WGS) entry which is preliminary data.</text>
</comment>
<dbReference type="RefSeq" id="WP_315724229.1">
    <property type="nucleotide sequence ID" value="NZ_JAVUPU010000002.1"/>
</dbReference>
<dbReference type="PROSITE" id="PS51257">
    <property type="entry name" value="PROKAR_LIPOPROTEIN"/>
    <property type="match status" value="1"/>
</dbReference>
<dbReference type="PRINTS" id="PR00068">
    <property type="entry name" value="CUZNDISMTASE"/>
</dbReference>
<evidence type="ECO:0000256" key="1">
    <source>
        <dbReference type="ARBA" id="ARBA00010457"/>
    </source>
</evidence>
<keyword evidence="2" id="KW-0479">Metal-binding</keyword>
<dbReference type="Proteomes" id="UP001259572">
    <property type="component" value="Unassembled WGS sequence"/>
</dbReference>
<sequence length="179" mass="18129">MRRFEILVGGAILLACAGCAAGTGSGGATDTFAADLRDAAGSRLAIATLRQSGTDLNVRIEATGLQPGSYAAHIHMVGRCDPPDFTSAGSHWNPTGRQHGKDNPAGNHKGDLPNLMVGADGQGSFEFTVSGVRARSGEGALLDGDGAAVVVHAKPDDYRTDPTGNAGGRLACGVVAPSY</sequence>
<evidence type="ECO:0000313" key="5">
    <source>
        <dbReference type="EMBL" id="MDT9598307.1"/>
    </source>
</evidence>
<keyword evidence="2" id="KW-0186">Copper</keyword>
<evidence type="ECO:0000256" key="3">
    <source>
        <dbReference type="SAM" id="SignalP"/>
    </source>
</evidence>
<keyword evidence="3" id="KW-0732">Signal</keyword>
<dbReference type="CDD" id="cd00305">
    <property type="entry name" value="Cu-Zn_Superoxide_Dismutase"/>
    <property type="match status" value="1"/>
</dbReference>
<dbReference type="InterPro" id="IPR024134">
    <property type="entry name" value="SOD_Cu/Zn_/chaperone"/>
</dbReference>
<dbReference type="PANTHER" id="PTHR10003">
    <property type="entry name" value="SUPEROXIDE DISMUTASE CU-ZN -RELATED"/>
    <property type="match status" value="1"/>
</dbReference>
<protein>
    <recommendedName>
        <fullName evidence="2">Superoxide dismutase [Cu-Zn]</fullName>
        <ecNumber evidence="2">1.15.1.1</ecNumber>
    </recommendedName>
</protein>
<dbReference type="InterPro" id="IPR001424">
    <property type="entry name" value="SOD_Cu_Zn_dom"/>
</dbReference>
<gene>
    <name evidence="5" type="ORF">RQX22_05000</name>
</gene>
<evidence type="ECO:0000256" key="2">
    <source>
        <dbReference type="RuleBase" id="RU000393"/>
    </source>
</evidence>
<feature type="chain" id="PRO_5045253494" description="Superoxide dismutase [Cu-Zn]" evidence="3">
    <location>
        <begin position="21"/>
        <end position="179"/>
    </location>
</feature>
<dbReference type="SUPFAM" id="SSF49329">
    <property type="entry name" value="Cu,Zn superoxide dismutase-like"/>
    <property type="match status" value="1"/>
</dbReference>
<dbReference type="Gene3D" id="2.60.40.200">
    <property type="entry name" value="Superoxide dismutase, copper/zinc binding domain"/>
    <property type="match status" value="1"/>
</dbReference>
<dbReference type="Pfam" id="PF00080">
    <property type="entry name" value="Sod_Cu"/>
    <property type="match status" value="1"/>
</dbReference>
<reference evidence="5 6" key="1">
    <citation type="submission" date="2023-05" db="EMBL/GenBank/DDBJ databases">
        <authorList>
            <person name="Guo Y."/>
        </authorList>
    </citation>
    <scope>NUCLEOTIDE SEQUENCE [LARGE SCALE GENOMIC DNA]</scope>
    <source>
        <strain evidence="5 6">GR2756</strain>
    </source>
</reference>
<name>A0ABU3Q4U3_9SPHN</name>
<keyword evidence="2" id="KW-0862">Zinc</keyword>
<comment type="catalytic activity">
    <reaction evidence="2">
        <text>2 superoxide + 2 H(+) = H2O2 + O2</text>
        <dbReference type="Rhea" id="RHEA:20696"/>
        <dbReference type="ChEBI" id="CHEBI:15378"/>
        <dbReference type="ChEBI" id="CHEBI:15379"/>
        <dbReference type="ChEBI" id="CHEBI:16240"/>
        <dbReference type="ChEBI" id="CHEBI:18421"/>
        <dbReference type="EC" id="1.15.1.1"/>
    </reaction>
</comment>
<accession>A0ABU3Q4U3</accession>
<dbReference type="InterPro" id="IPR036423">
    <property type="entry name" value="SOD-like_Cu/Zn_dom_sf"/>
</dbReference>
<feature type="signal peptide" evidence="3">
    <location>
        <begin position="1"/>
        <end position="20"/>
    </location>
</feature>
<keyword evidence="6" id="KW-1185">Reference proteome</keyword>
<keyword evidence="2" id="KW-0560">Oxidoreductase</keyword>
<dbReference type="EC" id="1.15.1.1" evidence="2"/>
<organism evidence="5 6">
    <name type="scientific">Sphingosinicella rhizophila</name>
    <dbReference type="NCBI Taxonomy" id="3050082"/>
    <lineage>
        <taxon>Bacteria</taxon>
        <taxon>Pseudomonadati</taxon>
        <taxon>Pseudomonadota</taxon>
        <taxon>Alphaproteobacteria</taxon>
        <taxon>Sphingomonadales</taxon>
        <taxon>Sphingosinicellaceae</taxon>
        <taxon>Sphingosinicella</taxon>
    </lineage>
</organism>
<dbReference type="EMBL" id="JAVUPU010000002">
    <property type="protein sequence ID" value="MDT9598307.1"/>
    <property type="molecule type" value="Genomic_DNA"/>
</dbReference>
<comment type="cofactor">
    <cofactor evidence="2">
        <name>Zn(2+)</name>
        <dbReference type="ChEBI" id="CHEBI:29105"/>
    </cofactor>
    <text evidence="2">Binds 1 zinc ion per subunit.</text>
</comment>
<evidence type="ECO:0000259" key="4">
    <source>
        <dbReference type="Pfam" id="PF00080"/>
    </source>
</evidence>
<comment type="cofactor">
    <cofactor evidence="2">
        <name>Cu cation</name>
        <dbReference type="ChEBI" id="CHEBI:23378"/>
    </cofactor>
    <text evidence="2">Binds 1 copper ion per subunit.</text>
</comment>
<dbReference type="InterPro" id="IPR018152">
    <property type="entry name" value="SOD_Cu/Zn_BS"/>
</dbReference>